<protein>
    <submittedName>
        <fullName evidence="2">Uncharacterized protein</fullName>
    </submittedName>
</protein>
<evidence type="ECO:0000313" key="2">
    <source>
        <dbReference type="EMBL" id="CAD9362299.1"/>
    </source>
</evidence>
<accession>A0A7S2EYE9</accession>
<proteinExistence type="predicted"/>
<dbReference type="AlphaFoldDB" id="A0A7S2EYE9"/>
<feature type="signal peptide" evidence="1">
    <location>
        <begin position="1"/>
        <end position="21"/>
    </location>
</feature>
<organism evidence="2">
    <name type="scientific">Trieres chinensis</name>
    <name type="common">Marine centric diatom</name>
    <name type="synonym">Odontella sinensis</name>
    <dbReference type="NCBI Taxonomy" id="1514140"/>
    <lineage>
        <taxon>Eukaryota</taxon>
        <taxon>Sar</taxon>
        <taxon>Stramenopiles</taxon>
        <taxon>Ochrophyta</taxon>
        <taxon>Bacillariophyta</taxon>
        <taxon>Mediophyceae</taxon>
        <taxon>Biddulphiophycidae</taxon>
        <taxon>Eupodiscales</taxon>
        <taxon>Parodontellaceae</taxon>
        <taxon>Trieres</taxon>
    </lineage>
</organism>
<feature type="chain" id="PRO_5030750674" evidence="1">
    <location>
        <begin position="22"/>
        <end position="278"/>
    </location>
</feature>
<keyword evidence="1" id="KW-0732">Signal</keyword>
<evidence type="ECO:0000256" key="1">
    <source>
        <dbReference type="SAM" id="SignalP"/>
    </source>
</evidence>
<name>A0A7S2EYE9_TRICV</name>
<gene>
    <name evidence="2" type="ORF">OSIN01602_LOCUS22621</name>
</gene>
<sequence>MKLASPLTAIFMLTLAGAADAKGKKGRKKGKKTKNCPKDPQEAAAIALKWWAEVWEHTVMINDGPAECDPGKIKDFLTQYFTDDMTLLAEGPTFSPLATDDDLFLFCAGNQEPLYSDPEEYPYPSLFGAVDTCLNTIGDALAGNCAQKNFLSFGIMGADIDPEDCTKFTVKVNEFVTFPTNCPESQMPITTGRTYSYQMGKKNELPKMYLMRFNCPYEIGNTLAGCTTGATKDPGYTIIDERPGPNERGCIAGVAPGTCTDSASPPFCVCPGAPECDF</sequence>
<dbReference type="EMBL" id="HBGO01039038">
    <property type="protein sequence ID" value="CAD9362299.1"/>
    <property type="molecule type" value="Transcribed_RNA"/>
</dbReference>
<reference evidence="2" key="1">
    <citation type="submission" date="2021-01" db="EMBL/GenBank/DDBJ databases">
        <authorList>
            <person name="Corre E."/>
            <person name="Pelletier E."/>
            <person name="Niang G."/>
            <person name="Scheremetjew M."/>
            <person name="Finn R."/>
            <person name="Kale V."/>
            <person name="Holt S."/>
            <person name="Cochrane G."/>
            <person name="Meng A."/>
            <person name="Brown T."/>
            <person name="Cohen L."/>
        </authorList>
    </citation>
    <scope>NUCLEOTIDE SEQUENCE</scope>
    <source>
        <strain evidence="2">Grunow 1884</strain>
    </source>
</reference>